<dbReference type="InterPro" id="IPR003180">
    <property type="entry name" value="MPG"/>
</dbReference>
<keyword evidence="2 5" id="KW-0227">DNA damage</keyword>
<protein>
    <recommendedName>
        <fullName evidence="5">Putative 3-methyladenine DNA glycosylase</fullName>
        <ecNumber evidence="5">3.2.2.-</ecNumber>
    </recommendedName>
</protein>
<dbReference type="Pfam" id="PF02245">
    <property type="entry name" value="Pur_DNA_glyco"/>
    <property type="match status" value="1"/>
</dbReference>
<dbReference type="InterPro" id="IPR011034">
    <property type="entry name" value="Formyl_transferase-like_C_sf"/>
</dbReference>
<accession>A0ABZ2U377</accession>
<feature type="region of interest" description="Disordered" evidence="6">
    <location>
        <begin position="1"/>
        <end position="20"/>
    </location>
</feature>
<keyword evidence="8" id="KW-1185">Reference proteome</keyword>
<dbReference type="HAMAP" id="MF_00527">
    <property type="entry name" value="3MGH"/>
    <property type="match status" value="1"/>
</dbReference>
<dbReference type="EC" id="3.2.2.-" evidence="5"/>
<evidence type="ECO:0000256" key="6">
    <source>
        <dbReference type="SAM" id="MobiDB-lite"/>
    </source>
</evidence>
<dbReference type="GO" id="GO:0016798">
    <property type="term" value="F:hydrolase activity, acting on glycosyl bonds"/>
    <property type="evidence" value="ECO:0007669"/>
    <property type="project" value="UniProtKB-KW"/>
</dbReference>
<evidence type="ECO:0000256" key="2">
    <source>
        <dbReference type="ARBA" id="ARBA00022763"/>
    </source>
</evidence>
<dbReference type="PANTHER" id="PTHR10429:SF0">
    <property type="entry name" value="DNA-3-METHYLADENINE GLYCOSYLASE"/>
    <property type="match status" value="1"/>
</dbReference>
<reference evidence="7 8" key="1">
    <citation type="journal article" date="2023" name="Virus Evol.">
        <title>Computational host range prediction-The good, the bad, and the ugly.</title>
        <authorList>
            <person name="Howell A.A."/>
            <person name="Versoza C.J."/>
            <person name="Pfeifer S.P."/>
        </authorList>
    </citation>
    <scope>NUCLEOTIDE SEQUENCE [LARGE SCALE GENOMIC DNA]</scope>
    <source>
        <strain evidence="7 8">1610/1b</strain>
    </source>
</reference>
<keyword evidence="3 5" id="KW-0378">Hydrolase</keyword>
<evidence type="ECO:0000256" key="1">
    <source>
        <dbReference type="ARBA" id="ARBA00009232"/>
    </source>
</evidence>
<dbReference type="EMBL" id="CP136137">
    <property type="protein sequence ID" value="WYY08173.1"/>
    <property type="molecule type" value="Genomic_DNA"/>
</dbReference>
<proteinExistence type="inferred from homology"/>
<comment type="similarity">
    <text evidence="1 5">Belongs to the DNA glycosylase MPG family.</text>
</comment>
<dbReference type="CDD" id="cd00540">
    <property type="entry name" value="AAG"/>
    <property type="match status" value="1"/>
</dbReference>
<evidence type="ECO:0000256" key="5">
    <source>
        <dbReference type="HAMAP-Rule" id="MF_00527"/>
    </source>
</evidence>
<sequence length="204" mass="21742">MAIDTNRNRSSQTDAGYDEHPPVLADARALLGRRLVGHDAALLITEVEAYNGPDDPASHAFKRTARSAIMYGPPNRLYVYQIHTHHCANIVTSPEGQGSAVLLRAGVVVDGIETARTRRGGVADHLLARGPGNLARALGITKTDLAADLLTDEGVHLAPGAGGVAADRIVAGPRVGVRLAADRPWRFWIDGEPSVSAYRRHPKA</sequence>
<evidence type="ECO:0000256" key="4">
    <source>
        <dbReference type="ARBA" id="ARBA00023204"/>
    </source>
</evidence>
<dbReference type="PANTHER" id="PTHR10429">
    <property type="entry name" value="DNA-3-METHYLADENINE GLYCOSYLASE"/>
    <property type="match status" value="1"/>
</dbReference>
<dbReference type="NCBIfam" id="NF002003">
    <property type="entry name" value="PRK00802.1-3"/>
    <property type="match status" value="1"/>
</dbReference>
<organism evidence="7 8">
    <name type="scientific">Gordonia hydrophobica</name>
    <dbReference type="NCBI Taxonomy" id="40516"/>
    <lineage>
        <taxon>Bacteria</taxon>
        <taxon>Bacillati</taxon>
        <taxon>Actinomycetota</taxon>
        <taxon>Actinomycetes</taxon>
        <taxon>Mycobacteriales</taxon>
        <taxon>Gordoniaceae</taxon>
        <taxon>Gordonia</taxon>
    </lineage>
</organism>
<dbReference type="Proteomes" id="UP001479933">
    <property type="component" value="Chromosome"/>
</dbReference>
<dbReference type="Gene3D" id="3.10.300.10">
    <property type="entry name" value="Methylpurine-DNA glycosylase (MPG)"/>
    <property type="match status" value="1"/>
</dbReference>
<evidence type="ECO:0000256" key="3">
    <source>
        <dbReference type="ARBA" id="ARBA00022801"/>
    </source>
</evidence>
<dbReference type="SUPFAM" id="SSF50486">
    <property type="entry name" value="FMT C-terminal domain-like"/>
    <property type="match status" value="1"/>
</dbReference>
<evidence type="ECO:0000313" key="8">
    <source>
        <dbReference type="Proteomes" id="UP001479933"/>
    </source>
</evidence>
<gene>
    <name evidence="7" type="ORF">RVF87_03580</name>
</gene>
<keyword evidence="4 5" id="KW-0234">DNA repair</keyword>
<evidence type="ECO:0000313" key="7">
    <source>
        <dbReference type="EMBL" id="WYY08173.1"/>
    </source>
</evidence>
<name>A0ABZ2U377_9ACTN</name>
<keyword evidence="7" id="KW-0326">Glycosidase</keyword>
<dbReference type="InterPro" id="IPR036995">
    <property type="entry name" value="MPG_sf"/>
</dbReference>
<dbReference type="NCBIfam" id="TIGR00567">
    <property type="entry name" value="3mg"/>
    <property type="match status" value="1"/>
</dbReference>